<organism evidence="2 3">
    <name type="scientific">Pocillopora meandrina</name>
    <dbReference type="NCBI Taxonomy" id="46732"/>
    <lineage>
        <taxon>Eukaryota</taxon>
        <taxon>Metazoa</taxon>
        <taxon>Cnidaria</taxon>
        <taxon>Anthozoa</taxon>
        <taxon>Hexacorallia</taxon>
        <taxon>Scleractinia</taxon>
        <taxon>Astrocoeniina</taxon>
        <taxon>Pocilloporidae</taxon>
        <taxon>Pocillopora</taxon>
    </lineage>
</organism>
<reference evidence="2 3" key="1">
    <citation type="submission" date="2022-05" db="EMBL/GenBank/DDBJ databases">
        <authorList>
            <consortium name="Genoscope - CEA"/>
            <person name="William W."/>
        </authorList>
    </citation>
    <scope>NUCLEOTIDE SEQUENCE [LARGE SCALE GENOMIC DNA]</scope>
</reference>
<comment type="caution">
    <text evidence="2">The sequence shown here is derived from an EMBL/GenBank/DDBJ whole genome shotgun (WGS) entry which is preliminary data.</text>
</comment>
<evidence type="ECO:0000256" key="1">
    <source>
        <dbReference type="SAM" id="MobiDB-lite"/>
    </source>
</evidence>
<keyword evidence="3" id="KW-1185">Reference proteome</keyword>
<feature type="region of interest" description="Disordered" evidence="1">
    <location>
        <begin position="113"/>
        <end position="143"/>
    </location>
</feature>
<accession>A0AAU9VL42</accession>
<feature type="non-terminal residue" evidence="2">
    <location>
        <position position="1"/>
    </location>
</feature>
<dbReference type="EMBL" id="CALNXJ010000002">
    <property type="protein sequence ID" value="CAH3033056.1"/>
    <property type="molecule type" value="Genomic_DNA"/>
</dbReference>
<evidence type="ECO:0000313" key="2">
    <source>
        <dbReference type="EMBL" id="CAH3033056.1"/>
    </source>
</evidence>
<gene>
    <name evidence="2" type="ORF">PMEA_00010885</name>
</gene>
<dbReference type="AlphaFoldDB" id="A0AAU9VL42"/>
<proteinExistence type="predicted"/>
<feature type="compositionally biased region" description="Basic and acidic residues" evidence="1">
    <location>
        <begin position="122"/>
        <end position="143"/>
    </location>
</feature>
<sequence length="143" mass="16148">PLDLKSVLGLVGYRELLDFPPVALLCEVTIPSGYPAIRVADEFHHIQAIYDYPWSFGTHHLHTLSSEPMVNTTRPSLCKASQGLQLSQITVLMIEIFVEISIEKSERYQNIEKNPGAPATVDENKDKAFRPARMRQKDSQIDI</sequence>
<name>A0AAU9VL42_9CNID</name>
<dbReference type="Proteomes" id="UP001159428">
    <property type="component" value="Unassembled WGS sequence"/>
</dbReference>
<evidence type="ECO:0000313" key="3">
    <source>
        <dbReference type="Proteomes" id="UP001159428"/>
    </source>
</evidence>
<protein>
    <submittedName>
        <fullName evidence="2">Uncharacterized protein</fullName>
    </submittedName>
</protein>